<proteinExistence type="predicted"/>
<feature type="region of interest" description="Disordered" evidence="1">
    <location>
        <begin position="1"/>
        <end position="73"/>
    </location>
</feature>
<accession>A0A6A6HPN2</accession>
<feature type="compositionally biased region" description="Polar residues" evidence="1">
    <location>
        <begin position="689"/>
        <end position="709"/>
    </location>
</feature>
<dbReference type="Proteomes" id="UP000800092">
    <property type="component" value="Unassembled WGS sequence"/>
</dbReference>
<feature type="compositionally biased region" description="Basic and acidic residues" evidence="1">
    <location>
        <begin position="282"/>
        <end position="294"/>
    </location>
</feature>
<feature type="region of interest" description="Disordered" evidence="1">
    <location>
        <begin position="1235"/>
        <end position="1286"/>
    </location>
</feature>
<dbReference type="OrthoDB" id="5416983at2759"/>
<feature type="compositionally biased region" description="Low complexity" evidence="1">
    <location>
        <begin position="768"/>
        <end position="790"/>
    </location>
</feature>
<feature type="compositionally biased region" description="Polar residues" evidence="1">
    <location>
        <begin position="1235"/>
        <end position="1252"/>
    </location>
</feature>
<sequence length="1467" mass="157756">MAQQINHDVVDQSQSMGDSSLVDVNANQTISSIAGHGNPSLDTQTSGTSESSDSQVNIVPSESLHGPSTEPRLNGIVPHKIRRMEADNIPQPDIPNAGQTNITKPIEQNILANGDTGEALNVDEVAAHPNALDASGGSDTDTSKADSTEQREQGALGHVRSNSVKKPLSFKTVSVTKNFLAKSAVVGQAAKTGGDKSSQVGALSESRQQTPRPRLVAKSGGGLRDSLPKTNKTNGKGPDPAQVWNKNRRPNDVSATPPPAPKQFTDEELKQQYGIHMATRLQADENSKESKWADIDDDEDDWAPETVEWIDGTKSMLVPAENQATPAEESTPVAALQEPTKEPSKPTDASAQRSSLTGTAKTILKPGGGNQQKAGLVLKGIPEAKPSLVAKPTASAPQKSPWAQLPPIDKVSPVQINPQPPPQPQPSRFQQTNPHGFESIPLQPSPAREIAADDFDRSWRENERGHRELYDSKSGKYEPVPEGRRGSIRHEQGFRQPAVLQRPSQPGNASPAEPSPAFQTSRSSAQVDGMTWGRRRTSSTVSGGSGQIGRRMSMSRPQDFPPAIDDARQSPSVNGIENAVAGRQRMGGGQWTQHSSPAIEKASLSSPSVSIASPEEEKTSQAAMPVSPPGENMAELQKRVMREKRELARKRREEEEAKLEAEKRERLQRKLESLGPAPEKKRSQEQAQDKPQQPSVGASETAIVTQPDRTTIATTSTIAPSPPKPPLPASSGEITQYGSMKVHPPQPLINRTTSRDERLPPKPSPDHTSQPQLPPSSQQLLPSSQLLSPSTPLPPQPASTSSSNFSEINLHPPPVPDSSRRPQFVDFDKSRFAQPSPRERHQVSWSPAQSTRASHSVWSPSNMPTVAPRAEVWGAPTQGRALGNGTFDNGFQNNHARPFTQYPATNQQHGPGPIGPPNRASPPASGMPASQVFEQQPNTLHRVPQSNSIAQSNGAMSQPASVSTPGPIAPPKVQSSITDDDDDFQELPPEVVENMYFLDREKYEDKVKRRKWLEMRKNGTLPGRPAIKETFVQRSSGKKSTTIDHARSQGGAPASAKSDEATAAPAPVKSNKPTVAAQQKGLRMEREASPPPEVSTAPPAFTGQLPKPLPGLGPKVSMPSTSPTFAAEQAIQQMPQQLIGNTRMSRFFPSMVLDDAPAPDSIDHPAYDGDIKKPRVNLPKTIVVKLPPTKAPEPAPTKEQAAPAVQMPVHMPPAGAVALVDTTDWQDRINKLCGNKQTTTTSPQPANTSSAQPVALPSARPAVTPSAQRASVVAPDASTKEPLSQMNQQRAVSISLPGVEPVSSTVNDKSAVTSKSPVDNLMEEREFGSLPTVQIPKTTGAVQVEDPKPMNLLSLWRNTKVNQPRAVDPESVGMQILHAVEKQIYDAKLGLVLYVKLPGDEKSTPVLWRDGTLKRVEKPEDLKPTTLVYGKPKVAPRGAGGAKGSSKTPTAQRKSQWARPPKATPRN</sequence>
<gene>
    <name evidence="2" type="ORF">EV356DRAFT_562800</name>
</gene>
<feature type="region of interest" description="Disordered" evidence="1">
    <location>
        <begin position="188"/>
        <end position="301"/>
    </location>
</feature>
<feature type="compositionally biased region" description="Polar residues" evidence="1">
    <location>
        <begin position="517"/>
        <end position="526"/>
    </location>
</feature>
<feature type="compositionally biased region" description="Basic and acidic residues" evidence="1">
    <location>
        <begin position="636"/>
        <end position="688"/>
    </location>
</feature>
<feature type="compositionally biased region" description="Low complexity" evidence="1">
    <location>
        <begin position="710"/>
        <end position="719"/>
    </location>
</feature>
<evidence type="ECO:0000313" key="3">
    <source>
        <dbReference type="Proteomes" id="UP000800092"/>
    </source>
</evidence>
<feature type="compositionally biased region" description="Polar residues" evidence="1">
    <location>
        <begin position="40"/>
        <end position="60"/>
    </location>
</feature>
<protein>
    <submittedName>
        <fullName evidence="2">Uncharacterized protein</fullName>
    </submittedName>
</protein>
<feature type="compositionally biased region" description="Basic and acidic residues" evidence="1">
    <location>
        <begin position="141"/>
        <end position="152"/>
    </location>
</feature>
<organism evidence="2 3">
    <name type="scientific">Viridothelium virens</name>
    <name type="common">Speckled blister lichen</name>
    <name type="synonym">Trypethelium virens</name>
    <dbReference type="NCBI Taxonomy" id="1048519"/>
    <lineage>
        <taxon>Eukaryota</taxon>
        <taxon>Fungi</taxon>
        <taxon>Dikarya</taxon>
        <taxon>Ascomycota</taxon>
        <taxon>Pezizomycotina</taxon>
        <taxon>Dothideomycetes</taxon>
        <taxon>Dothideomycetes incertae sedis</taxon>
        <taxon>Trypetheliales</taxon>
        <taxon>Trypetheliaceae</taxon>
        <taxon>Viridothelium</taxon>
    </lineage>
</organism>
<evidence type="ECO:0000313" key="2">
    <source>
        <dbReference type="EMBL" id="KAF2240066.1"/>
    </source>
</evidence>
<dbReference type="EMBL" id="ML991771">
    <property type="protein sequence ID" value="KAF2240066.1"/>
    <property type="molecule type" value="Genomic_DNA"/>
</dbReference>
<reference evidence="2" key="1">
    <citation type="journal article" date="2020" name="Stud. Mycol.">
        <title>101 Dothideomycetes genomes: a test case for predicting lifestyles and emergence of pathogens.</title>
        <authorList>
            <person name="Haridas S."/>
            <person name="Albert R."/>
            <person name="Binder M."/>
            <person name="Bloem J."/>
            <person name="Labutti K."/>
            <person name="Salamov A."/>
            <person name="Andreopoulos B."/>
            <person name="Baker S."/>
            <person name="Barry K."/>
            <person name="Bills G."/>
            <person name="Bluhm B."/>
            <person name="Cannon C."/>
            <person name="Castanera R."/>
            <person name="Culley D."/>
            <person name="Daum C."/>
            <person name="Ezra D."/>
            <person name="Gonzalez J."/>
            <person name="Henrissat B."/>
            <person name="Kuo A."/>
            <person name="Liang C."/>
            <person name="Lipzen A."/>
            <person name="Lutzoni F."/>
            <person name="Magnuson J."/>
            <person name="Mondo S."/>
            <person name="Nolan M."/>
            <person name="Ohm R."/>
            <person name="Pangilinan J."/>
            <person name="Park H.-J."/>
            <person name="Ramirez L."/>
            <person name="Alfaro M."/>
            <person name="Sun H."/>
            <person name="Tritt A."/>
            <person name="Yoshinaga Y."/>
            <person name="Zwiers L.-H."/>
            <person name="Turgeon B."/>
            <person name="Goodwin S."/>
            <person name="Spatafora J."/>
            <person name="Crous P."/>
            <person name="Grigoriev I."/>
        </authorList>
    </citation>
    <scope>NUCLEOTIDE SEQUENCE</scope>
    <source>
        <strain evidence="2">Tuck. ex Michener</strain>
    </source>
</reference>
<feature type="compositionally biased region" description="Polar residues" evidence="1">
    <location>
        <begin position="347"/>
        <end position="360"/>
    </location>
</feature>
<feature type="compositionally biased region" description="Low complexity" evidence="1">
    <location>
        <begin position="602"/>
        <end position="613"/>
    </location>
</feature>
<feature type="region of interest" description="Disordered" evidence="1">
    <location>
        <begin position="130"/>
        <end position="162"/>
    </location>
</feature>
<feature type="compositionally biased region" description="Polar residues" evidence="1">
    <location>
        <begin position="886"/>
        <end position="895"/>
    </location>
</feature>
<feature type="compositionally biased region" description="Polar residues" evidence="1">
    <location>
        <begin position="195"/>
        <end position="211"/>
    </location>
</feature>
<feature type="compositionally biased region" description="Polar residues" evidence="1">
    <location>
        <begin position="843"/>
        <end position="863"/>
    </location>
</feature>
<feature type="compositionally biased region" description="Polar residues" evidence="1">
    <location>
        <begin position="1"/>
        <end position="18"/>
    </location>
</feature>
<feature type="region of interest" description="Disordered" evidence="1">
    <location>
        <begin position="320"/>
        <end position="863"/>
    </location>
</feature>
<feature type="compositionally biased region" description="Polar residues" evidence="1">
    <location>
        <begin position="932"/>
        <end position="964"/>
    </location>
</feature>
<feature type="region of interest" description="Disordered" evidence="1">
    <location>
        <begin position="1032"/>
        <end position="1105"/>
    </location>
</feature>
<feature type="region of interest" description="Disordered" evidence="1">
    <location>
        <begin position="1419"/>
        <end position="1467"/>
    </location>
</feature>
<feature type="compositionally biased region" description="Basic and acidic residues" evidence="1">
    <location>
        <begin position="826"/>
        <end position="842"/>
    </location>
</feature>
<keyword evidence="3" id="KW-1185">Reference proteome</keyword>
<feature type="region of interest" description="Disordered" evidence="1">
    <location>
        <begin position="876"/>
        <end position="990"/>
    </location>
</feature>
<name>A0A6A6HPN2_VIRVR</name>
<feature type="compositionally biased region" description="Polar residues" evidence="1">
    <location>
        <begin position="1445"/>
        <end position="1455"/>
    </location>
</feature>
<feature type="compositionally biased region" description="Basic and acidic residues" evidence="1">
    <location>
        <begin position="450"/>
        <end position="493"/>
    </location>
</feature>
<evidence type="ECO:0000256" key="1">
    <source>
        <dbReference type="SAM" id="MobiDB-lite"/>
    </source>
</evidence>